<keyword evidence="1" id="KW-0472">Membrane</keyword>
<feature type="transmembrane region" description="Helical" evidence="1">
    <location>
        <begin position="709"/>
        <end position="731"/>
    </location>
</feature>
<proteinExistence type="predicted"/>
<evidence type="ECO:0000313" key="2">
    <source>
        <dbReference type="EMBL" id="CZR51374.1"/>
    </source>
</evidence>
<reference evidence="2 3" key="1">
    <citation type="submission" date="2016-03" db="EMBL/GenBank/DDBJ databases">
        <authorList>
            <person name="Ploux O."/>
        </authorList>
    </citation>
    <scope>NUCLEOTIDE SEQUENCE [LARGE SCALE GENOMIC DNA]</scope>
    <source>
        <strain evidence="2 3">UAMH 11012</strain>
    </source>
</reference>
<keyword evidence="1" id="KW-1133">Transmembrane helix</keyword>
<feature type="transmembrane region" description="Helical" evidence="1">
    <location>
        <begin position="12"/>
        <end position="30"/>
    </location>
</feature>
<dbReference type="EMBL" id="FJOG01000002">
    <property type="protein sequence ID" value="CZR51374.1"/>
    <property type="molecule type" value="Genomic_DNA"/>
</dbReference>
<feature type="transmembrane region" description="Helical" evidence="1">
    <location>
        <begin position="425"/>
        <end position="444"/>
    </location>
</feature>
<feature type="transmembrane region" description="Helical" evidence="1">
    <location>
        <begin position="156"/>
        <end position="174"/>
    </location>
</feature>
<feature type="transmembrane region" description="Helical" evidence="1">
    <location>
        <begin position="383"/>
        <end position="405"/>
    </location>
</feature>
<dbReference type="OrthoDB" id="5392263at2759"/>
<feature type="transmembrane region" description="Helical" evidence="1">
    <location>
        <begin position="215"/>
        <end position="235"/>
    </location>
</feature>
<accession>A0A1L7WF23</accession>
<evidence type="ECO:0000313" key="3">
    <source>
        <dbReference type="Proteomes" id="UP000184330"/>
    </source>
</evidence>
<dbReference type="AlphaFoldDB" id="A0A1L7WF23"/>
<feature type="transmembrane region" description="Helical" evidence="1">
    <location>
        <begin position="541"/>
        <end position="566"/>
    </location>
</feature>
<dbReference type="Proteomes" id="UP000184330">
    <property type="component" value="Unassembled WGS sequence"/>
</dbReference>
<name>A0A1L7WF23_9HELO</name>
<keyword evidence="3" id="KW-1185">Reference proteome</keyword>
<feature type="transmembrane region" description="Helical" evidence="1">
    <location>
        <begin position="639"/>
        <end position="661"/>
    </location>
</feature>
<keyword evidence="1" id="KW-0812">Transmembrane</keyword>
<evidence type="ECO:0000256" key="1">
    <source>
        <dbReference type="SAM" id="Phobius"/>
    </source>
</evidence>
<feature type="transmembrane region" description="Helical" evidence="1">
    <location>
        <begin position="186"/>
        <end position="209"/>
    </location>
</feature>
<sequence length="766" mass="86464">MEFHRPTGCSRWYFYLLLAAISPFSSATQSQGYGQGNFTSLSDAFWQLTNLTLLPNTALHRNPSLGGQNFTHCCLLAMNASLDILNGFVVKKDPDFIQATVDDLLAANNAGQFPCTAAWNGNRDGAPIVSVPASWLESTCPGWQLSDSKKGDESQWVLPFVGFLLPAVIFCLTIPRRRKLAIWRKLFVQDLSELVPWLLSPVAMIMAGICVCCDTIIWLCICFAFASPMILSGFYEAYLDHKIISFLIEKTNNFRLTVDMRARLLFVILVGNLDLEPTERDSDIELVVSNHINQQDNYRWPNYGGSTRQNSSSPWTHIENLVYPLRSYRDSAVGTPRQWPLHDVKCSIPSCTDLHCKEVPLERTKSIRKEIGRTRTRLRTMLACQYSFGTTVGAPVVFFLGAFGYTMGTTLASLGDQATSLALAFGMWYMIIPHISIVSGLLLAGNNPNTLEGVIALEFDDVEAEEHFEKKHFGNKLFELAYDSRYKPKWLWLRGRSKKDWVERVWRTYERRPTAGARGDFVPDEDMTALRDATTMSIMSWLIVLGMTVLLMGIPFILAFLTSFYTPQVGVSCRSFTFLIYAIAQLCQIALWMWAYAGAPCGQYFSIFREGGFLDTHGFYTPTDLKSLRSKEEFWSTKTLWAIIWYSLAAIFGIGSIITSIGGTMMQLMGVYNSGKCDINAGWWTKLHGDVMVVISSNYALEIRDAKRYWIPCAITAIVFLAVVTFCGWWYQRRLRGLFKNLVRDIGNPKMDREDIKAMAPSSPNV</sequence>
<gene>
    <name evidence="2" type="ORF">PAC_01249</name>
</gene>
<feature type="transmembrane region" description="Helical" evidence="1">
    <location>
        <begin position="578"/>
        <end position="599"/>
    </location>
</feature>
<organism evidence="2 3">
    <name type="scientific">Phialocephala subalpina</name>
    <dbReference type="NCBI Taxonomy" id="576137"/>
    <lineage>
        <taxon>Eukaryota</taxon>
        <taxon>Fungi</taxon>
        <taxon>Dikarya</taxon>
        <taxon>Ascomycota</taxon>
        <taxon>Pezizomycotina</taxon>
        <taxon>Leotiomycetes</taxon>
        <taxon>Helotiales</taxon>
        <taxon>Mollisiaceae</taxon>
        <taxon>Phialocephala</taxon>
        <taxon>Phialocephala fortinii species complex</taxon>
    </lineage>
</organism>
<protein>
    <submittedName>
        <fullName evidence="2">Uncharacterized protein</fullName>
    </submittedName>
</protein>